<evidence type="ECO:0000256" key="6">
    <source>
        <dbReference type="ARBA" id="ARBA00022679"/>
    </source>
</evidence>
<dbReference type="SMART" id="SM00825">
    <property type="entry name" value="PKS_KS"/>
    <property type="match status" value="1"/>
</dbReference>
<sequence>MEKKRVVVTGIGAVSPLGLDAETTWKNAINGVSGIKPLTRVNPDDYPAKVAGEITDFDPEQYMDKKEARKMDRFTQYAVAASFMAVKDAKLEITDENAPRVGVWVGSGIGGMETFETQHRILMEKGPKRVSPFFVPMMIPDMAAGQVSIALGAKGFNACTVTACATGTNSIGDAYRVIERGDADVMVSGGAEAPLSQMAFAGFSSSKALSTNPDPAKASRPFDAERDGFVMGEGAGILILEELEHALARGAKIYAEIVGYGATGDAYHITAPAPGGEGGVRAMKQAIETAQLKPEDVDYINAHGTSTPYNDKFETLAIKEVFGDHAKKVAISSTKSMTGHLLGAAGGVEAIFAVKSIEEGIIPPTINLENPDPECDLDYVPNEARKTEVNVALSNSLGFGGHNATILFKKYK</sequence>
<comment type="function">
    <text evidence="11 14">Involved in the type II fatty acid elongation cycle. Catalyzes the elongation of a wide range of acyl-ACP by the addition of two carbons from malonyl-ACP to an acyl acceptor. Can efficiently catalyze the conversion of palmitoleoyl-ACP (cis-hexadec-9-enoyl-ACP) to cis-vaccenoyl-ACP (cis-octadec-11-enoyl-ACP), an essential step in the thermal regulation of fatty acid composition.</text>
</comment>
<evidence type="ECO:0000313" key="19">
    <source>
        <dbReference type="Proteomes" id="UP000434639"/>
    </source>
</evidence>
<dbReference type="InterPro" id="IPR016039">
    <property type="entry name" value="Thiolase-like"/>
</dbReference>
<name>A0A7X2S428_9BACI</name>
<dbReference type="NCBIfam" id="NF005589">
    <property type="entry name" value="PRK07314.1"/>
    <property type="match status" value="1"/>
</dbReference>
<protein>
    <recommendedName>
        <fullName evidence="4 14">3-oxoacyl-[acyl-carrier-protein] synthase 2</fullName>
        <ecNumber evidence="3 14">2.3.1.179</ecNumber>
    </recommendedName>
</protein>
<dbReference type="PIRSF" id="PIRSF000447">
    <property type="entry name" value="KAS_II"/>
    <property type="match status" value="1"/>
</dbReference>
<keyword evidence="10 14" id="KW-0012">Acyltransferase</keyword>
<evidence type="ECO:0000256" key="1">
    <source>
        <dbReference type="ARBA" id="ARBA00005194"/>
    </source>
</evidence>
<dbReference type="PROSITE" id="PS00606">
    <property type="entry name" value="KS3_1"/>
    <property type="match status" value="1"/>
</dbReference>
<comment type="similarity">
    <text evidence="2 14 16">Belongs to the thiolase-like superfamily. Beta-ketoacyl-ACP synthases family.</text>
</comment>
<dbReference type="GO" id="GO:0005829">
    <property type="term" value="C:cytosol"/>
    <property type="evidence" value="ECO:0007669"/>
    <property type="project" value="TreeGrafter"/>
</dbReference>
<evidence type="ECO:0000256" key="14">
    <source>
        <dbReference type="PIRNR" id="PIRNR000447"/>
    </source>
</evidence>
<reference evidence="18 19" key="1">
    <citation type="journal article" date="2017" name="Int. J. Syst. Evol. Microbiol.">
        <title>Bacillus mangrovi sp. nov., isolated from a sediment sample from a mangrove forest.</title>
        <authorList>
            <person name="Gupta V."/>
            <person name="Singh P.K."/>
            <person name="Korpole S."/>
            <person name="Tanuku N.R.S."/>
            <person name="Pinnaka A.K."/>
        </authorList>
    </citation>
    <scope>NUCLEOTIDE SEQUENCE [LARGE SCALE GENOMIC DNA]</scope>
    <source>
        <strain evidence="18 19">KCTC 33872</strain>
    </source>
</reference>
<proteinExistence type="inferred from homology"/>
<dbReference type="InterPro" id="IPR017568">
    <property type="entry name" value="3-oxoacyl-ACP_synth-2"/>
</dbReference>
<dbReference type="PROSITE" id="PS52004">
    <property type="entry name" value="KS3_2"/>
    <property type="match status" value="1"/>
</dbReference>
<dbReference type="GO" id="GO:0006633">
    <property type="term" value="P:fatty acid biosynthetic process"/>
    <property type="evidence" value="ECO:0007669"/>
    <property type="project" value="UniProtKB-UniRule"/>
</dbReference>
<dbReference type="InterPro" id="IPR014031">
    <property type="entry name" value="Ketoacyl_synth_C"/>
</dbReference>
<evidence type="ECO:0000256" key="16">
    <source>
        <dbReference type="RuleBase" id="RU003694"/>
    </source>
</evidence>
<dbReference type="SUPFAM" id="SSF53901">
    <property type="entry name" value="Thiolase-like"/>
    <property type="match status" value="2"/>
</dbReference>
<keyword evidence="6 14" id="KW-0808">Transferase</keyword>
<organism evidence="18 19">
    <name type="scientific">Metabacillus mangrovi</name>
    <dbReference type="NCBI Taxonomy" id="1491830"/>
    <lineage>
        <taxon>Bacteria</taxon>
        <taxon>Bacillati</taxon>
        <taxon>Bacillota</taxon>
        <taxon>Bacilli</taxon>
        <taxon>Bacillales</taxon>
        <taxon>Bacillaceae</taxon>
        <taxon>Metabacillus</taxon>
    </lineage>
</organism>
<accession>A0A7X2S428</accession>
<dbReference type="Pfam" id="PF00109">
    <property type="entry name" value="ketoacyl-synt"/>
    <property type="match status" value="1"/>
</dbReference>
<evidence type="ECO:0000313" key="18">
    <source>
        <dbReference type="EMBL" id="MTH53254.1"/>
    </source>
</evidence>
<dbReference type="Gene3D" id="3.40.47.10">
    <property type="match status" value="1"/>
</dbReference>
<dbReference type="GO" id="GO:0004315">
    <property type="term" value="F:3-oxoacyl-[acyl-carrier-protein] synthase activity"/>
    <property type="evidence" value="ECO:0007669"/>
    <property type="project" value="UniProtKB-UniRule"/>
</dbReference>
<dbReference type="PANTHER" id="PTHR11712">
    <property type="entry name" value="POLYKETIDE SYNTHASE-RELATED"/>
    <property type="match status" value="1"/>
</dbReference>
<dbReference type="CDD" id="cd00834">
    <property type="entry name" value="KAS_I_II"/>
    <property type="match status" value="1"/>
</dbReference>
<keyword evidence="19" id="KW-1185">Reference proteome</keyword>
<dbReference type="Proteomes" id="UP000434639">
    <property type="component" value="Unassembled WGS sequence"/>
</dbReference>
<dbReference type="InterPro" id="IPR018201">
    <property type="entry name" value="Ketoacyl_synth_AS"/>
</dbReference>
<evidence type="ECO:0000256" key="3">
    <source>
        <dbReference type="ARBA" id="ARBA00012356"/>
    </source>
</evidence>
<keyword evidence="7" id="KW-0276">Fatty acid metabolism</keyword>
<evidence type="ECO:0000256" key="7">
    <source>
        <dbReference type="ARBA" id="ARBA00022832"/>
    </source>
</evidence>
<evidence type="ECO:0000256" key="11">
    <source>
        <dbReference type="ARBA" id="ARBA00024006"/>
    </source>
</evidence>
<dbReference type="Pfam" id="PF02801">
    <property type="entry name" value="Ketoacyl-synt_C"/>
    <property type="match status" value="1"/>
</dbReference>
<dbReference type="RefSeq" id="WP_155111787.1">
    <property type="nucleotide sequence ID" value="NZ_WMIB01000005.1"/>
</dbReference>
<evidence type="ECO:0000256" key="15">
    <source>
        <dbReference type="PIRSR" id="PIRSR000447-1"/>
    </source>
</evidence>
<evidence type="ECO:0000259" key="17">
    <source>
        <dbReference type="PROSITE" id="PS52004"/>
    </source>
</evidence>
<dbReference type="UniPathway" id="UPA00094"/>
<evidence type="ECO:0000256" key="5">
    <source>
        <dbReference type="ARBA" id="ARBA00022516"/>
    </source>
</evidence>
<dbReference type="InterPro" id="IPR000794">
    <property type="entry name" value="Beta-ketoacyl_synthase"/>
</dbReference>
<dbReference type="PANTHER" id="PTHR11712:SF336">
    <property type="entry name" value="3-OXOACYL-[ACYL-CARRIER-PROTEIN] SYNTHASE, MITOCHONDRIAL"/>
    <property type="match status" value="1"/>
</dbReference>
<dbReference type="InterPro" id="IPR014030">
    <property type="entry name" value="Ketoacyl_synth_N"/>
</dbReference>
<keyword evidence="5 14" id="KW-0444">Lipid biosynthesis</keyword>
<evidence type="ECO:0000256" key="4">
    <source>
        <dbReference type="ARBA" id="ARBA00014657"/>
    </source>
</evidence>
<evidence type="ECO:0000256" key="12">
    <source>
        <dbReference type="ARBA" id="ARBA00047318"/>
    </source>
</evidence>
<evidence type="ECO:0000256" key="8">
    <source>
        <dbReference type="ARBA" id="ARBA00023098"/>
    </source>
</evidence>
<dbReference type="EMBL" id="WMIB01000005">
    <property type="protein sequence ID" value="MTH53254.1"/>
    <property type="molecule type" value="Genomic_DNA"/>
</dbReference>
<evidence type="ECO:0000256" key="10">
    <source>
        <dbReference type="ARBA" id="ARBA00023315"/>
    </source>
</evidence>
<dbReference type="NCBIfam" id="TIGR03150">
    <property type="entry name" value="fabF"/>
    <property type="match status" value="1"/>
</dbReference>
<dbReference type="OrthoDB" id="9808669at2"/>
<dbReference type="AlphaFoldDB" id="A0A7X2S428"/>
<evidence type="ECO:0000256" key="2">
    <source>
        <dbReference type="ARBA" id="ARBA00008467"/>
    </source>
</evidence>
<comment type="caution">
    <text evidence="18">The sequence shown here is derived from an EMBL/GenBank/DDBJ whole genome shotgun (WGS) entry which is preliminary data.</text>
</comment>
<dbReference type="FunFam" id="3.40.47.10:FF:000026">
    <property type="entry name" value="3-oxoacyl-[acyl-carrier-protein] synthase 2"/>
    <property type="match status" value="1"/>
</dbReference>
<keyword evidence="8" id="KW-0443">Lipid metabolism</keyword>
<comment type="catalytic activity">
    <reaction evidence="13 14">
        <text>a fatty acyl-[ACP] + malonyl-[ACP] + H(+) = a 3-oxoacyl-[ACP] + holo-[ACP] + CO2</text>
        <dbReference type="Rhea" id="RHEA:22836"/>
        <dbReference type="Rhea" id="RHEA-COMP:9623"/>
        <dbReference type="Rhea" id="RHEA-COMP:9685"/>
        <dbReference type="Rhea" id="RHEA-COMP:9916"/>
        <dbReference type="Rhea" id="RHEA-COMP:14125"/>
        <dbReference type="ChEBI" id="CHEBI:15378"/>
        <dbReference type="ChEBI" id="CHEBI:16526"/>
        <dbReference type="ChEBI" id="CHEBI:64479"/>
        <dbReference type="ChEBI" id="CHEBI:78449"/>
        <dbReference type="ChEBI" id="CHEBI:78776"/>
        <dbReference type="ChEBI" id="CHEBI:138651"/>
    </reaction>
</comment>
<evidence type="ECO:0000256" key="13">
    <source>
        <dbReference type="ARBA" id="ARBA00047659"/>
    </source>
</evidence>
<feature type="domain" description="Ketosynthase family 3 (KS3)" evidence="17">
    <location>
        <begin position="3"/>
        <end position="410"/>
    </location>
</feature>
<gene>
    <name evidence="18" type="primary">fabF</name>
    <name evidence="18" type="ORF">GKZ89_07490</name>
</gene>
<feature type="active site" description="For beta-ketoacyl synthase activity" evidence="15">
    <location>
        <position position="164"/>
    </location>
</feature>
<dbReference type="NCBIfam" id="NF004970">
    <property type="entry name" value="PRK06333.1"/>
    <property type="match status" value="1"/>
</dbReference>
<comment type="pathway">
    <text evidence="1 14">Lipid metabolism; fatty acid biosynthesis.</text>
</comment>
<dbReference type="EC" id="2.3.1.179" evidence="3 14"/>
<comment type="catalytic activity">
    <reaction evidence="12 14">
        <text>(9Z)-hexadecenoyl-[ACP] + malonyl-[ACP] + H(+) = 3-oxo-(11Z)-octadecenoyl-[ACP] + holo-[ACP] + CO2</text>
        <dbReference type="Rhea" id="RHEA:55040"/>
        <dbReference type="Rhea" id="RHEA-COMP:9623"/>
        <dbReference type="Rhea" id="RHEA-COMP:9685"/>
        <dbReference type="Rhea" id="RHEA-COMP:10800"/>
        <dbReference type="Rhea" id="RHEA-COMP:14074"/>
        <dbReference type="ChEBI" id="CHEBI:15378"/>
        <dbReference type="ChEBI" id="CHEBI:16526"/>
        <dbReference type="ChEBI" id="CHEBI:64479"/>
        <dbReference type="ChEBI" id="CHEBI:78449"/>
        <dbReference type="ChEBI" id="CHEBI:83989"/>
        <dbReference type="ChEBI" id="CHEBI:138538"/>
        <dbReference type="EC" id="2.3.1.179"/>
    </reaction>
</comment>
<evidence type="ECO:0000256" key="9">
    <source>
        <dbReference type="ARBA" id="ARBA00023160"/>
    </source>
</evidence>
<dbReference type="InterPro" id="IPR020841">
    <property type="entry name" value="PKS_Beta-ketoAc_synthase_dom"/>
</dbReference>
<keyword evidence="9 14" id="KW-0275">Fatty acid biosynthesis</keyword>